<reference evidence="2" key="1">
    <citation type="submission" date="2022-11" db="UniProtKB">
        <authorList>
            <consortium name="WormBaseParasite"/>
        </authorList>
    </citation>
    <scope>IDENTIFICATION</scope>
</reference>
<keyword evidence="1" id="KW-1185">Reference proteome</keyword>
<name>A0A914CKN0_9BILA</name>
<sequence>MINLFGVWELVTEFQVGHLSSKYVQTLDNIFTTTAPGATIHYLSYPSYSFEDRPIIHFLMIIQVLQSTRVKIMGFII</sequence>
<evidence type="ECO:0000313" key="1">
    <source>
        <dbReference type="Proteomes" id="UP000887540"/>
    </source>
</evidence>
<protein>
    <submittedName>
        <fullName evidence="2">Uncharacterized protein</fullName>
    </submittedName>
</protein>
<accession>A0A914CKN0</accession>
<proteinExistence type="predicted"/>
<dbReference type="AlphaFoldDB" id="A0A914CKN0"/>
<dbReference type="Proteomes" id="UP000887540">
    <property type="component" value="Unplaced"/>
</dbReference>
<evidence type="ECO:0000313" key="2">
    <source>
        <dbReference type="WBParaSite" id="ACRNAN_scaffold1135.g7706.t1"/>
    </source>
</evidence>
<organism evidence="1 2">
    <name type="scientific">Acrobeloides nanus</name>
    <dbReference type="NCBI Taxonomy" id="290746"/>
    <lineage>
        <taxon>Eukaryota</taxon>
        <taxon>Metazoa</taxon>
        <taxon>Ecdysozoa</taxon>
        <taxon>Nematoda</taxon>
        <taxon>Chromadorea</taxon>
        <taxon>Rhabditida</taxon>
        <taxon>Tylenchina</taxon>
        <taxon>Cephalobomorpha</taxon>
        <taxon>Cephaloboidea</taxon>
        <taxon>Cephalobidae</taxon>
        <taxon>Acrobeloides</taxon>
    </lineage>
</organism>
<dbReference type="WBParaSite" id="ACRNAN_scaffold1135.g7706.t1">
    <property type="protein sequence ID" value="ACRNAN_scaffold1135.g7706.t1"/>
    <property type="gene ID" value="ACRNAN_scaffold1135.g7706"/>
</dbReference>